<dbReference type="InterPro" id="IPR058922">
    <property type="entry name" value="WHD_DRP"/>
</dbReference>
<proteinExistence type="predicted"/>
<evidence type="ECO:0008006" key="7">
    <source>
        <dbReference type="Google" id="ProtNLM"/>
    </source>
</evidence>
<evidence type="ECO:0000259" key="4">
    <source>
        <dbReference type="Pfam" id="PF23559"/>
    </source>
</evidence>
<dbReference type="SUPFAM" id="SSF52540">
    <property type="entry name" value="P-loop containing nucleoside triphosphate hydrolases"/>
    <property type="match status" value="1"/>
</dbReference>
<dbReference type="PANTHER" id="PTHR36766">
    <property type="entry name" value="PLANT BROAD-SPECTRUM MILDEW RESISTANCE PROTEIN RPW8"/>
    <property type="match status" value="1"/>
</dbReference>
<evidence type="ECO:0000313" key="6">
    <source>
        <dbReference type="Proteomes" id="UP000813462"/>
    </source>
</evidence>
<reference evidence="5" key="1">
    <citation type="journal article" date="2021" name="Front. Plant Sci.">
        <title>Chromosome-Scale Genome Assembly for Chinese Sour Jujube and Insights Into Its Genome Evolution and Domestication Signature.</title>
        <authorList>
            <person name="Shen L.-Y."/>
            <person name="Luo H."/>
            <person name="Wang X.-L."/>
            <person name="Wang X.-M."/>
            <person name="Qiu X.-J."/>
            <person name="Liu H."/>
            <person name="Zhou S.-S."/>
            <person name="Jia K.-H."/>
            <person name="Nie S."/>
            <person name="Bao Y.-T."/>
            <person name="Zhang R.-G."/>
            <person name="Yun Q.-Z."/>
            <person name="Chai Y.-H."/>
            <person name="Lu J.-Y."/>
            <person name="Li Y."/>
            <person name="Zhao S.-W."/>
            <person name="Mao J.-F."/>
            <person name="Jia S.-G."/>
            <person name="Mao Y.-M."/>
        </authorList>
    </citation>
    <scope>NUCLEOTIDE SEQUENCE</scope>
    <source>
        <strain evidence="5">AT0</strain>
        <tissue evidence="5">Leaf</tissue>
    </source>
</reference>
<feature type="domain" description="Disease resistance protein winged helix" evidence="4">
    <location>
        <begin position="196"/>
        <end position="269"/>
    </location>
</feature>
<organism evidence="5 6">
    <name type="scientific">Ziziphus jujuba var. spinosa</name>
    <dbReference type="NCBI Taxonomy" id="714518"/>
    <lineage>
        <taxon>Eukaryota</taxon>
        <taxon>Viridiplantae</taxon>
        <taxon>Streptophyta</taxon>
        <taxon>Embryophyta</taxon>
        <taxon>Tracheophyta</taxon>
        <taxon>Spermatophyta</taxon>
        <taxon>Magnoliopsida</taxon>
        <taxon>eudicotyledons</taxon>
        <taxon>Gunneridae</taxon>
        <taxon>Pentapetalae</taxon>
        <taxon>rosids</taxon>
        <taxon>fabids</taxon>
        <taxon>Rosales</taxon>
        <taxon>Rhamnaceae</taxon>
        <taxon>Paliureae</taxon>
        <taxon>Ziziphus</taxon>
    </lineage>
</organism>
<dbReference type="EMBL" id="JAEACU010000009">
    <property type="protein sequence ID" value="KAH7517662.1"/>
    <property type="molecule type" value="Genomic_DNA"/>
</dbReference>
<dbReference type="GO" id="GO:0006952">
    <property type="term" value="P:defense response"/>
    <property type="evidence" value="ECO:0007669"/>
    <property type="project" value="UniProtKB-KW"/>
</dbReference>
<dbReference type="Pfam" id="PF23559">
    <property type="entry name" value="WHD_DRP"/>
    <property type="match status" value="1"/>
</dbReference>
<evidence type="ECO:0000256" key="1">
    <source>
        <dbReference type="ARBA" id="ARBA00022737"/>
    </source>
</evidence>
<dbReference type="GO" id="GO:0043531">
    <property type="term" value="F:ADP binding"/>
    <property type="evidence" value="ECO:0007669"/>
    <property type="project" value="InterPro"/>
</dbReference>
<dbReference type="InterPro" id="IPR002182">
    <property type="entry name" value="NB-ARC"/>
</dbReference>
<accession>A0A978US12</accession>
<keyword evidence="1" id="KW-0677">Repeat</keyword>
<feature type="domain" description="NB-ARC" evidence="3">
    <location>
        <begin position="55"/>
        <end position="138"/>
    </location>
</feature>
<dbReference type="PANTHER" id="PTHR36766:SF59">
    <property type="entry name" value="DISEASE RESISTANCE PROTEIN RGA2-LIKE"/>
    <property type="match status" value="1"/>
</dbReference>
<gene>
    <name evidence="5" type="ORF">FEM48_Zijuj09G0088300</name>
</gene>
<comment type="caution">
    <text evidence="5">The sequence shown here is derived from an EMBL/GenBank/DDBJ whole genome shotgun (WGS) entry which is preliminary data.</text>
</comment>
<dbReference type="Pfam" id="PF00931">
    <property type="entry name" value="NB-ARC"/>
    <property type="match status" value="1"/>
</dbReference>
<protein>
    <recommendedName>
        <fullName evidence="7">Disease resistance protein RGA3</fullName>
    </recommendedName>
</protein>
<dbReference type="Proteomes" id="UP000813462">
    <property type="component" value="Unassembled WGS sequence"/>
</dbReference>
<dbReference type="Gene3D" id="3.40.50.300">
    <property type="entry name" value="P-loop containing nucleotide triphosphate hydrolases"/>
    <property type="match status" value="1"/>
</dbReference>
<evidence type="ECO:0000313" key="5">
    <source>
        <dbReference type="EMBL" id="KAH7517662.1"/>
    </source>
</evidence>
<dbReference type="Gene3D" id="1.10.8.430">
    <property type="entry name" value="Helical domain of apoptotic protease-activating factors"/>
    <property type="match status" value="1"/>
</dbReference>
<dbReference type="AlphaFoldDB" id="A0A978US12"/>
<name>A0A978US12_ZIZJJ</name>
<keyword evidence="2" id="KW-0611">Plant defense</keyword>
<dbReference type="InterPro" id="IPR042197">
    <property type="entry name" value="Apaf_helical"/>
</dbReference>
<evidence type="ECO:0000259" key="3">
    <source>
        <dbReference type="Pfam" id="PF00931"/>
    </source>
</evidence>
<dbReference type="InterPro" id="IPR027417">
    <property type="entry name" value="P-loop_NTPase"/>
</dbReference>
<sequence>MDGALVDYGEQVSGIKLELHGTQHADRAKEMLCAAAVSCIPIVGLGGIGKSIPAQKVGDLLYNKRYLVVLDDVWTENQGEWDELEPLFRGVVDGSKIIITTRSKRVGLIMKNYPTPPYYLKGLSECACWSLFMHRAFRIGEQEEHPDLLPIGQEIVKKCGGVAARTLGSLMRLKRKKSEWLAVQNSELWDLDGCKIIPRKYEIKKEKLIRQWIAAGLIQSSKNWGSLEDIGEDCFNDLLWMSFFEEVKHFDNGGVVFGYMMHDVIYDLAHSVNRVHDILPWLSSKEF</sequence>
<evidence type="ECO:0000256" key="2">
    <source>
        <dbReference type="ARBA" id="ARBA00022821"/>
    </source>
</evidence>